<evidence type="ECO:0000313" key="2">
    <source>
        <dbReference type="Proteomes" id="UP000515264"/>
    </source>
</evidence>
<proteinExistence type="predicted"/>
<reference evidence="1 2" key="1">
    <citation type="journal article" date="2020" name="J. Nat. Prod.">
        <title>Genomics-Metabolomics Profiling Disclosed Marine Vibrio spartinae 3.6 as a Producer of a New Branched Side Chain Prodigiosin.</title>
        <authorList>
            <person name="Vitale G.A."/>
            <person name="Sciarretta M."/>
            <person name="Palma Esposito F."/>
            <person name="January G.G."/>
            <person name="Giaccio M."/>
            <person name="Bunk B."/>
            <person name="Sproer C."/>
            <person name="Bajerski F."/>
            <person name="Power D."/>
            <person name="Festa C."/>
            <person name="Monti M.C."/>
            <person name="D'Auria M.V."/>
            <person name="de Pascale D."/>
        </authorList>
    </citation>
    <scope>NUCLEOTIDE SEQUENCE [LARGE SCALE GENOMIC DNA]</scope>
    <source>
        <strain evidence="1 2">3.6</strain>
    </source>
</reference>
<evidence type="ECO:0000313" key="1">
    <source>
        <dbReference type="EMBL" id="QMV13368.1"/>
    </source>
</evidence>
<organism evidence="1 2">
    <name type="scientific">Vibrio spartinae</name>
    <dbReference type="NCBI Taxonomy" id="1918945"/>
    <lineage>
        <taxon>Bacteria</taxon>
        <taxon>Pseudomonadati</taxon>
        <taxon>Pseudomonadota</taxon>
        <taxon>Gammaproteobacteria</taxon>
        <taxon>Vibrionales</taxon>
        <taxon>Vibrionaceae</taxon>
        <taxon>Vibrio</taxon>
    </lineage>
</organism>
<sequence length="37" mass="4357">MVQRFHKNKAGFEKLTTVVQGEMICFGIKRWGWAEDD</sequence>
<name>A0ABX6QVW6_9VIBR</name>
<dbReference type="EMBL" id="CP046268">
    <property type="protein sequence ID" value="QMV13368.1"/>
    <property type="molecule type" value="Genomic_DNA"/>
</dbReference>
<dbReference type="Proteomes" id="UP000515264">
    <property type="component" value="Chromosome 1"/>
</dbReference>
<protein>
    <submittedName>
        <fullName evidence="1">Uncharacterized protein</fullName>
    </submittedName>
</protein>
<gene>
    <name evidence="1" type="ORF">Vspart_00593</name>
</gene>
<keyword evidence="2" id="KW-1185">Reference proteome</keyword>
<accession>A0ABX6QVW6</accession>